<organism evidence="6 7">
    <name type="scientific">Stachybotrys chartarum (strain CBS 109288 / IBT 7711)</name>
    <name type="common">Toxic black mold</name>
    <name type="synonym">Stilbospora chartarum</name>
    <dbReference type="NCBI Taxonomy" id="1280523"/>
    <lineage>
        <taxon>Eukaryota</taxon>
        <taxon>Fungi</taxon>
        <taxon>Dikarya</taxon>
        <taxon>Ascomycota</taxon>
        <taxon>Pezizomycotina</taxon>
        <taxon>Sordariomycetes</taxon>
        <taxon>Hypocreomycetidae</taxon>
        <taxon>Hypocreales</taxon>
        <taxon>Stachybotryaceae</taxon>
        <taxon>Stachybotrys</taxon>
    </lineage>
</organism>
<gene>
    <name evidence="6" type="ORF">S7711_08079</name>
</gene>
<dbReference type="CDD" id="cd06464">
    <property type="entry name" value="ACD_sHsps-like"/>
    <property type="match status" value="1"/>
</dbReference>
<dbReference type="InterPro" id="IPR008978">
    <property type="entry name" value="HSP20-like_chaperone"/>
</dbReference>
<dbReference type="PROSITE" id="PS01031">
    <property type="entry name" value="SHSP"/>
    <property type="match status" value="1"/>
</dbReference>
<dbReference type="SUPFAM" id="SSF49764">
    <property type="entry name" value="HSP20-like chaperones"/>
    <property type="match status" value="1"/>
</dbReference>
<evidence type="ECO:0000256" key="4">
    <source>
        <dbReference type="SAM" id="MobiDB-lite"/>
    </source>
</evidence>
<dbReference type="Pfam" id="PF00011">
    <property type="entry name" value="HSP20"/>
    <property type="match status" value="1"/>
</dbReference>
<evidence type="ECO:0000256" key="1">
    <source>
        <dbReference type="ARBA" id="ARBA00023016"/>
    </source>
</evidence>
<dbReference type="PANTHER" id="PTHR11527">
    <property type="entry name" value="HEAT-SHOCK PROTEIN 20 FAMILY MEMBER"/>
    <property type="match status" value="1"/>
</dbReference>
<evidence type="ECO:0000313" key="7">
    <source>
        <dbReference type="Proteomes" id="UP000028045"/>
    </source>
</evidence>
<dbReference type="Proteomes" id="UP000028045">
    <property type="component" value="Unassembled WGS sequence"/>
</dbReference>
<sequence>MAFFPRQFYNSSASFTPLIRLLDDFDNYSRETSSGGRRTGVGHWQPKFDVRETDEAYQLHGELPGVSKENVSIEFSDPQTMLVRGKVERTYQAGTPPSEEAQDPNKASNNADSEKLEDSSKKPAAGEVAKANNDNSVARQSETKKAVDNAKYWLTERSIGEFARTFTFPSRVEQDKATAEFKDGIINITVPKAKKHEARRVAIN</sequence>
<dbReference type="InterPro" id="IPR002068">
    <property type="entry name" value="A-crystallin/Hsp20_dom"/>
</dbReference>
<dbReference type="EMBL" id="KL648727">
    <property type="protein sequence ID" value="KEY64801.1"/>
    <property type="molecule type" value="Genomic_DNA"/>
</dbReference>
<feature type="compositionally biased region" description="Basic and acidic residues" evidence="4">
    <location>
        <begin position="112"/>
        <end position="121"/>
    </location>
</feature>
<keyword evidence="7" id="KW-1185">Reference proteome</keyword>
<proteinExistence type="inferred from homology"/>
<protein>
    <recommendedName>
        <fullName evidence="5">SHSP domain-containing protein</fullName>
    </recommendedName>
</protein>
<feature type="domain" description="SHSP" evidence="5">
    <location>
        <begin position="39"/>
        <end position="204"/>
    </location>
</feature>
<accession>A0A084AHM2</accession>
<feature type="region of interest" description="Disordered" evidence="4">
    <location>
        <begin position="93"/>
        <end position="146"/>
    </location>
</feature>
<dbReference type="Gene3D" id="2.60.40.790">
    <property type="match status" value="1"/>
</dbReference>
<evidence type="ECO:0000256" key="2">
    <source>
        <dbReference type="PROSITE-ProRule" id="PRU00285"/>
    </source>
</evidence>
<evidence type="ECO:0000259" key="5">
    <source>
        <dbReference type="PROSITE" id="PS01031"/>
    </source>
</evidence>
<dbReference type="AlphaFoldDB" id="A0A084AHM2"/>
<evidence type="ECO:0000256" key="3">
    <source>
        <dbReference type="RuleBase" id="RU003616"/>
    </source>
</evidence>
<dbReference type="HOGENOM" id="CLU_046737_1_1_1"/>
<evidence type="ECO:0000313" key="6">
    <source>
        <dbReference type="EMBL" id="KEY64801.1"/>
    </source>
</evidence>
<name>A0A084AHM2_STACB</name>
<keyword evidence="1" id="KW-0346">Stress response</keyword>
<dbReference type="OrthoDB" id="1431247at2759"/>
<reference evidence="6 7" key="1">
    <citation type="journal article" date="2014" name="BMC Genomics">
        <title>Comparative genome sequencing reveals chemotype-specific gene clusters in the toxigenic black mold Stachybotrys.</title>
        <authorList>
            <person name="Semeiks J."/>
            <person name="Borek D."/>
            <person name="Otwinowski Z."/>
            <person name="Grishin N.V."/>
        </authorList>
    </citation>
    <scope>NUCLEOTIDE SEQUENCE [LARGE SCALE GENOMIC DNA]</scope>
    <source>
        <strain evidence="7">CBS 109288 / IBT 7711</strain>
    </source>
</reference>
<dbReference type="InterPro" id="IPR031107">
    <property type="entry name" value="Small_HSP"/>
</dbReference>
<comment type="similarity">
    <text evidence="2 3">Belongs to the small heat shock protein (HSP20) family.</text>
</comment>